<keyword evidence="2" id="KW-1185">Reference proteome</keyword>
<reference evidence="2" key="1">
    <citation type="journal article" date="2017" name="Nature">
        <title>The sunflower genome provides insights into oil metabolism, flowering and Asterid evolution.</title>
        <authorList>
            <person name="Badouin H."/>
            <person name="Gouzy J."/>
            <person name="Grassa C.J."/>
            <person name="Murat F."/>
            <person name="Staton S.E."/>
            <person name="Cottret L."/>
            <person name="Lelandais-Briere C."/>
            <person name="Owens G.L."/>
            <person name="Carrere S."/>
            <person name="Mayjonade B."/>
            <person name="Legrand L."/>
            <person name="Gill N."/>
            <person name="Kane N.C."/>
            <person name="Bowers J.E."/>
            <person name="Hubner S."/>
            <person name="Bellec A."/>
            <person name="Berard A."/>
            <person name="Berges H."/>
            <person name="Blanchet N."/>
            <person name="Boniface M.C."/>
            <person name="Brunel D."/>
            <person name="Catrice O."/>
            <person name="Chaidir N."/>
            <person name="Claudel C."/>
            <person name="Donnadieu C."/>
            <person name="Faraut T."/>
            <person name="Fievet G."/>
            <person name="Helmstetter N."/>
            <person name="King M."/>
            <person name="Knapp S.J."/>
            <person name="Lai Z."/>
            <person name="Le Paslier M.C."/>
            <person name="Lippi Y."/>
            <person name="Lorenzon L."/>
            <person name="Mandel J.R."/>
            <person name="Marage G."/>
            <person name="Marchand G."/>
            <person name="Marquand E."/>
            <person name="Bret-Mestries E."/>
            <person name="Morien E."/>
            <person name="Nambeesan S."/>
            <person name="Nguyen T."/>
            <person name="Pegot-Espagnet P."/>
            <person name="Pouilly N."/>
            <person name="Raftis F."/>
            <person name="Sallet E."/>
            <person name="Schiex T."/>
            <person name="Thomas J."/>
            <person name="Vandecasteele C."/>
            <person name="Vares D."/>
            <person name="Vear F."/>
            <person name="Vautrin S."/>
            <person name="Crespi M."/>
            <person name="Mangin B."/>
            <person name="Burke J.M."/>
            <person name="Salse J."/>
            <person name="Munos S."/>
            <person name="Vincourt P."/>
            <person name="Rieseberg L.H."/>
            <person name="Langlade N.B."/>
        </authorList>
    </citation>
    <scope>NUCLEOTIDE SEQUENCE [LARGE SCALE GENOMIC DNA]</scope>
    <source>
        <strain evidence="2">cv. SF193</strain>
    </source>
</reference>
<accession>A0A251TRS1</accession>
<dbReference type="AlphaFoldDB" id="A0A251TRS1"/>
<dbReference type="Proteomes" id="UP000215914">
    <property type="component" value="Chromosome 9"/>
</dbReference>
<evidence type="ECO:0000313" key="1">
    <source>
        <dbReference type="EMBL" id="OTG13818.1"/>
    </source>
</evidence>
<sequence length="108" mass="12443">MVIEVGSDRQTESRCKVHQQLATLRIIVNPSLRFTQKNMKICWVRLLGNRFGSELMPLMLLETPLLLLKDPGPKTLTTACLLERRLRFCLDGRDRKATRCVDGSQSEW</sequence>
<dbReference type="EMBL" id="CM007898">
    <property type="protein sequence ID" value="OTG13818.1"/>
    <property type="molecule type" value="Genomic_DNA"/>
</dbReference>
<dbReference type="InParanoid" id="A0A251TRS1"/>
<organism evidence="1 2">
    <name type="scientific">Helianthus annuus</name>
    <name type="common">Common sunflower</name>
    <dbReference type="NCBI Taxonomy" id="4232"/>
    <lineage>
        <taxon>Eukaryota</taxon>
        <taxon>Viridiplantae</taxon>
        <taxon>Streptophyta</taxon>
        <taxon>Embryophyta</taxon>
        <taxon>Tracheophyta</taxon>
        <taxon>Spermatophyta</taxon>
        <taxon>Magnoliopsida</taxon>
        <taxon>eudicotyledons</taxon>
        <taxon>Gunneridae</taxon>
        <taxon>Pentapetalae</taxon>
        <taxon>asterids</taxon>
        <taxon>campanulids</taxon>
        <taxon>Asterales</taxon>
        <taxon>Asteraceae</taxon>
        <taxon>Asteroideae</taxon>
        <taxon>Heliantheae alliance</taxon>
        <taxon>Heliantheae</taxon>
        <taxon>Helianthus</taxon>
    </lineage>
</organism>
<gene>
    <name evidence="1" type="ORF">HannXRQ_Chr09g0242471</name>
</gene>
<proteinExistence type="predicted"/>
<name>A0A251TRS1_HELAN</name>
<protein>
    <submittedName>
        <fullName evidence="1">Uncharacterized protein</fullName>
    </submittedName>
</protein>
<evidence type="ECO:0000313" key="2">
    <source>
        <dbReference type="Proteomes" id="UP000215914"/>
    </source>
</evidence>